<evidence type="ECO:0008006" key="4">
    <source>
        <dbReference type="Google" id="ProtNLM"/>
    </source>
</evidence>
<comment type="caution">
    <text evidence="2">The sequence shown here is derived from an EMBL/GenBank/DDBJ whole genome shotgun (WGS) entry which is preliminary data.</text>
</comment>
<proteinExistence type="predicted"/>
<dbReference type="GeneID" id="64604148"/>
<evidence type="ECO:0000256" key="1">
    <source>
        <dbReference type="SAM" id="SignalP"/>
    </source>
</evidence>
<dbReference type="AlphaFoldDB" id="A0A9P7DJI5"/>
<feature type="chain" id="PRO_5040293667" description="Hydrophobin" evidence="1">
    <location>
        <begin position="21"/>
        <end position="173"/>
    </location>
</feature>
<protein>
    <recommendedName>
        <fullName evidence="4">Hydrophobin</fullName>
    </recommendedName>
</protein>
<organism evidence="2 3">
    <name type="scientific">Suillus plorans</name>
    <dbReference type="NCBI Taxonomy" id="116603"/>
    <lineage>
        <taxon>Eukaryota</taxon>
        <taxon>Fungi</taxon>
        <taxon>Dikarya</taxon>
        <taxon>Basidiomycota</taxon>
        <taxon>Agaricomycotina</taxon>
        <taxon>Agaricomycetes</taxon>
        <taxon>Agaricomycetidae</taxon>
        <taxon>Boletales</taxon>
        <taxon>Suillineae</taxon>
        <taxon>Suillaceae</taxon>
        <taxon>Suillus</taxon>
    </lineage>
</organism>
<keyword evidence="3" id="KW-1185">Reference proteome</keyword>
<feature type="signal peptide" evidence="1">
    <location>
        <begin position="1"/>
        <end position="20"/>
    </location>
</feature>
<keyword evidence="1" id="KW-0732">Signal</keyword>
<evidence type="ECO:0000313" key="3">
    <source>
        <dbReference type="Proteomes" id="UP000719766"/>
    </source>
</evidence>
<dbReference type="Proteomes" id="UP000719766">
    <property type="component" value="Unassembled WGS sequence"/>
</dbReference>
<evidence type="ECO:0000313" key="2">
    <source>
        <dbReference type="EMBL" id="KAG1795633.1"/>
    </source>
</evidence>
<dbReference type="OrthoDB" id="2674329at2759"/>
<gene>
    <name evidence="2" type="ORF">HD556DRAFT_364021</name>
</gene>
<dbReference type="RefSeq" id="XP_041161387.1">
    <property type="nucleotide sequence ID" value="XM_041310384.1"/>
</dbReference>
<sequence>MLSKYFALFAAFAAFTPAFAAPVPETLVDAVVGKSRPMCVCVCVSSLHCVFIVAVTNDVNNANVNVLTKRVDAVNPAVFDEVIKRLEFTERDSGCDVADVDVIVSNVLNNVTINILKRSDCDIVGVSAAAVDILNNLNVNVLTKREVTDAEVVNGIPLLCSFCITILIVLHSC</sequence>
<reference evidence="2" key="1">
    <citation type="journal article" date="2020" name="New Phytol.">
        <title>Comparative genomics reveals dynamic genome evolution in host specialist ectomycorrhizal fungi.</title>
        <authorList>
            <person name="Lofgren L.A."/>
            <person name="Nguyen N.H."/>
            <person name="Vilgalys R."/>
            <person name="Ruytinx J."/>
            <person name="Liao H.L."/>
            <person name="Branco S."/>
            <person name="Kuo A."/>
            <person name="LaButti K."/>
            <person name="Lipzen A."/>
            <person name="Andreopoulos W."/>
            <person name="Pangilinan J."/>
            <person name="Riley R."/>
            <person name="Hundley H."/>
            <person name="Na H."/>
            <person name="Barry K."/>
            <person name="Grigoriev I.V."/>
            <person name="Stajich J.E."/>
            <person name="Kennedy P.G."/>
        </authorList>
    </citation>
    <scope>NUCLEOTIDE SEQUENCE</scope>
    <source>
        <strain evidence="2">S12</strain>
    </source>
</reference>
<dbReference type="EMBL" id="JABBWE010000021">
    <property type="protein sequence ID" value="KAG1795633.1"/>
    <property type="molecule type" value="Genomic_DNA"/>
</dbReference>
<accession>A0A9P7DJI5</accession>
<name>A0A9P7DJI5_9AGAM</name>